<reference evidence="2 3" key="1">
    <citation type="journal article" date="2023" name="G3 (Bethesda)">
        <title>A chromosome-level genome assembly of Zasmidium syzygii isolated from banana leaves.</title>
        <authorList>
            <person name="van Westerhoven A.C."/>
            <person name="Mehrabi R."/>
            <person name="Talebi R."/>
            <person name="Steentjes M.B.F."/>
            <person name="Corcolon B."/>
            <person name="Chong P.A."/>
            <person name="Kema G.H.J."/>
            <person name="Seidl M.F."/>
        </authorList>
    </citation>
    <scope>NUCLEOTIDE SEQUENCE [LARGE SCALE GENOMIC DNA]</scope>
    <source>
        <strain evidence="2 3">P124</strain>
    </source>
</reference>
<evidence type="ECO:0000256" key="1">
    <source>
        <dbReference type="SAM" id="MobiDB-lite"/>
    </source>
</evidence>
<name>A0ABR0EDJ3_ZASCE</name>
<dbReference type="EMBL" id="JAXOVC010000007">
    <property type="protein sequence ID" value="KAK4499565.1"/>
    <property type="molecule type" value="Genomic_DNA"/>
</dbReference>
<sequence length="211" mass="23406">MAPPQYDYFAQYESTWDARSMSSNPSTVEISLPSAESEEVSPFDDIYEAVPEPVVRSVLVLQDAPIERNIASERHSRFVERFDEEAMSERSLSQPPPLPPAFSLTSPSDSTIAFPPSTRYSSATTLVNPDAEDPFADSNSIATASTTSSDEVSVRDVQYLGRLHLTTRDSCEEKRIPQWPLRQKQKKGGKMKRVVKGVLGKVAKALVQLKV</sequence>
<protein>
    <submittedName>
        <fullName evidence="2">Uncharacterized protein</fullName>
    </submittedName>
</protein>
<organism evidence="2 3">
    <name type="scientific">Zasmidium cellare</name>
    <name type="common">Wine cellar mold</name>
    <name type="synonym">Racodium cellare</name>
    <dbReference type="NCBI Taxonomy" id="395010"/>
    <lineage>
        <taxon>Eukaryota</taxon>
        <taxon>Fungi</taxon>
        <taxon>Dikarya</taxon>
        <taxon>Ascomycota</taxon>
        <taxon>Pezizomycotina</taxon>
        <taxon>Dothideomycetes</taxon>
        <taxon>Dothideomycetidae</taxon>
        <taxon>Mycosphaerellales</taxon>
        <taxon>Mycosphaerellaceae</taxon>
        <taxon>Zasmidium</taxon>
    </lineage>
</organism>
<evidence type="ECO:0000313" key="3">
    <source>
        <dbReference type="Proteomes" id="UP001305779"/>
    </source>
</evidence>
<feature type="region of interest" description="Disordered" evidence="1">
    <location>
        <begin position="86"/>
        <end position="148"/>
    </location>
</feature>
<dbReference type="Proteomes" id="UP001305779">
    <property type="component" value="Unassembled WGS sequence"/>
</dbReference>
<proteinExistence type="predicted"/>
<keyword evidence="3" id="KW-1185">Reference proteome</keyword>
<gene>
    <name evidence="2" type="ORF">PRZ48_010082</name>
</gene>
<comment type="caution">
    <text evidence="2">The sequence shown here is derived from an EMBL/GenBank/DDBJ whole genome shotgun (WGS) entry which is preliminary data.</text>
</comment>
<accession>A0ABR0EDJ3</accession>
<feature type="compositionally biased region" description="Polar residues" evidence="1">
    <location>
        <begin position="118"/>
        <end position="127"/>
    </location>
</feature>
<feature type="compositionally biased region" description="Low complexity" evidence="1">
    <location>
        <begin position="136"/>
        <end position="148"/>
    </location>
</feature>
<evidence type="ECO:0000313" key="2">
    <source>
        <dbReference type="EMBL" id="KAK4499565.1"/>
    </source>
</evidence>